<dbReference type="GO" id="GO:0009306">
    <property type="term" value="P:protein secretion"/>
    <property type="evidence" value="ECO:0007669"/>
    <property type="project" value="InterPro"/>
</dbReference>
<dbReference type="EMBL" id="PQCO01000199">
    <property type="protein sequence ID" value="PUE01520.1"/>
    <property type="molecule type" value="Genomic_DNA"/>
</dbReference>
<dbReference type="Pfam" id="PF04357">
    <property type="entry name" value="TamB"/>
    <property type="match status" value="1"/>
</dbReference>
<dbReference type="PANTHER" id="PTHR36985:SF1">
    <property type="entry name" value="TRANSLOCATION AND ASSEMBLY MODULE SUBUNIT TAMB"/>
    <property type="match status" value="1"/>
</dbReference>
<comment type="caution">
    <text evidence="8">The sequence shown here is derived from an EMBL/GenBank/DDBJ whole genome shotgun (WGS) entry which is preliminary data.</text>
</comment>
<evidence type="ECO:0000259" key="7">
    <source>
        <dbReference type="Pfam" id="PF04357"/>
    </source>
</evidence>
<gene>
    <name evidence="8" type="ORF">C3L24_07705</name>
</gene>
<evidence type="ECO:0000256" key="3">
    <source>
        <dbReference type="ARBA" id="ARBA00022989"/>
    </source>
</evidence>
<dbReference type="AlphaFoldDB" id="A0A6N4DN65"/>
<evidence type="ECO:0000313" key="9">
    <source>
        <dbReference type="Proteomes" id="UP000250928"/>
    </source>
</evidence>
<evidence type="ECO:0000256" key="6">
    <source>
        <dbReference type="SAM" id="Phobius"/>
    </source>
</evidence>
<evidence type="ECO:0000256" key="4">
    <source>
        <dbReference type="ARBA" id="ARBA00023136"/>
    </source>
</evidence>
<dbReference type="GO" id="GO:0097347">
    <property type="term" value="C:TAM protein secretion complex"/>
    <property type="evidence" value="ECO:0007669"/>
    <property type="project" value="TreeGrafter"/>
</dbReference>
<keyword evidence="3 6" id="KW-1133">Transmembrane helix</keyword>
<evidence type="ECO:0000256" key="5">
    <source>
        <dbReference type="SAM" id="MobiDB-lite"/>
    </source>
</evidence>
<sequence length="1271" mass="136171">MPPQEPTADQPTRPAAPPPPRRRWWRWILGTPLLLGVLLTGSALYLVNTETGLRWLFDLAAAHTPGTLGASRVDGRLTGPLHLEDLALALADGTRVHITRLDIDWHPRALLDGELKLLGVHGSGIILTTPGGEETPPGEPFSGISLPLGLTIEALTLETLELRFADAGPLALQRIELAGGARAERVRIERLAITSPLVDVTLQGGLGLSPELPLEVQTHWSYRPPEGGALTGAGPITGDLRRLTLHQRIEGALSGNLQGEVRELQGALSWGAELSLEQGDLTPYLPAFPAQLSGALRAGGDLQRQAFKADLALREPRLGQLNAELEGALEAGRLEIGQLRLDSPQGTRVDGNGQWQSATGAFDLDLSWNGLRWPLSGEQPQVRSDQGQLQLNGTPEDYSHRCALRLAAPQLPPLRLEARGEGDLEEIRFEHLAAHPPQGVLEGRGSFAWAPHPAWRLELEGRELDPGLLLPELPGRIALRLRGEGALPEQGLESTLDLERLNGTLRGYPLQGSGSARLVGDELTLHGITLSTGENRVEAEGRIGRTLDLRWRLDAPALDQAWPGLSGHLRGQGTLSGTPGNPAGQGRIEGSELGYGDWRLEGLNGEMALTAGADGPVSLELEARRPRLADQRWERLGLTLSGRRQQHRVALHLTDPAAPSIELTMDGALDPAERWRGQITDLAIRHSAAGAWRLEQPAALALQAGRVALAPACLSADPGQLCLEVKGDPGAAWSGSLQGRRLPLDLLAPWLDPLHLSGEAELELELEANPSGRLSGTAQARIPRGALQVDALQSEVGAPTKTLDLSGSSANARLNAQGAEASLQLPVAGLGRIEGGARLPGLRPDTFAVQRQRIEGELRVEIPDLAPLAWTTPHLSAVQGRATADFQLAGTLEAPRIEGQAQLTGGAAELPVIGLRLEQIEARLQAPDPGRLRYQVALRCAEGNMELEGETRLDAAADWPGTLRLRGQECVAVDIPEAKVWLSPDLTLRRERGATHLEGDLSIPRARLRPGELPKGAATGSADLVVVENGKPVEEQGRDLQLHTRIRLRLGDQVNFEGFGLRADLGGDLTLIDEPGRPVLGNGALNIDQGSYRAYGQDLTIEHGRVLYAETPVDNPALELRAIRKSGQITSGIRVDGTLKKPRLALFSRPPMSQSETLSYLLTGQPPGAGGSLDQAALSAALAAGGAGSLSGEIARQVGLDELRLETGQQLGEASVVAGTWLSPRLYAQYVNNLGVRESRLRLRYDLTERLQIQTESGTGQGIDLFYTIED</sequence>
<evidence type="ECO:0000256" key="2">
    <source>
        <dbReference type="ARBA" id="ARBA00022692"/>
    </source>
</evidence>
<accession>A0A6N4DN65</accession>
<feature type="transmembrane region" description="Helical" evidence="6">
    <location>
        <begin position="27"/>
        <end position="47"/>
    </location>
</feature>
<feature type="region of interest" description="Disordered" evidence="5">
    <location>
        <begin position="569"/>
        <end position="588"/>
    </location>
</feature>
<comment type="subcellular location">
    <subcellularLocation>
        <location evidence="1">Membrane</location>
        <topology evidence="1">Single-pass membrane protein</topology>
    </subcellularLocation>
</comment>
<dbReference type="PANTHER" id="PTHR36985">
    <property type="entry name" value="TRANSLOCATION AND ASSEMBLY MODULE SUBUNIT TAMB"/>
    <property type="match status" value="1"/>
</dbReference>
<organism evidence="8 9">
    <name type="scientific">Candidatus Sedimenticola endophacoides</name>
    <dbReference type="NCBI Taxonomy" id="2548426"/>
    <lineage>
        <taxon>Bacteria</taxon>
        <taxon>Pseudomonadati</taxon>
        <taxon>Pseudomonadota</taxon>
        <taxon>Gammaproteobacteria</taxon>
        <taxon>Chromatiales</taxon>
        <taxon>Sedimenticolaceae</taxon>
        <taxon>Sedimenticola</taxon>
    </lineage>
</organism>
<evidence type="ECO:0000256" key="1">
    <source>
        <dbReference type="ARBA" id="ARBA00004167"/>
    </source>
</evidence>
<keyword evidence="2 6" id="KW-0812">Transmembrane</keyword>
<dbReference type="GO" id="GO:0005886">
    <property type="term" value="C:plasma membrane"/>
    <property type="evidence" value="ECO:0007669"/>
    <property type="project" value="InterPro"/>
</dbReference>
<protein>
    <submittedName>
        <fullName evidence="8">DUF490 domain-containing protein</fullName>
    </submittedName>
</protein>
<keyword evidence="4 6" id="KW-0472">Membrane</keyword>
<dbReference type="InterPro" id="IPR007452">
    <property type="entry name" value="TamB_C"/>
</dbReference>
<evidence type="ECO:0000313" key="8">
    <source>
        <dbReference type="EMBL" id="PUE01520.1"/>
    </source>
</evidence>
<name>A0A6N4DN65_9GAMM</name>
<proteinExistence type="predicted"/>
<dbReference type="Proteomes" id="UP000250928">
    <property type="component" value="Unassembled WGS sequence"/>
</dbReference>
<feature type="domain" description="Translocation and assembly module TamB C-terminal" evidence="7">
    <location>
        <begin position="942"/>
        <end position="1270"/>
    </location>
</feature>
<reference evidence="8 9" key="1">
    <citation type="submission" date="2018-01" db="EMBL/GenBank/DDBJ databases">
        <title>Novel co-symbiosis in the lucinid bivalve Phacoides pectinatus.</title>
        <authorList>
            <person name="Lim S.J."/>
            <person name="Davis B.G."/>
            <person name="Gill D.E."/>
            <person name="Engel A.S."/>
            <person name="Anderson L.C."/>
            <person name="Campbell B.J."/>
        </authorList>
    </citation>
    <scope>NUCLEOTIDE SEQUENCE [LARGE SCALE GENOMIC DNA]</scope>
    <source>
        <strain evidence="8">N3_P5</strain>
    </source>
</reference>